<evidence type="ECO:0000313" key="2">
    <source>
        <dbReference type="Proteomes" id="UP000577362"/>
    </source>
</evidence>
<proteinExistence type="predicted"/>
<sequence length="39" mass="4508">MLLTFILSRLSRLRSYAWQPAVQLDDPQLISTLIPDAQH</sequence>
<dbReference type="AlphaFoldDB" id="A0A840BX60"/>
<name>A0A840BX60_9HYPH</name>
<reference evidence="1 2" key="1">
    <citation type="submission" date="2020-08" db="EMBL/GenBank/DDBJ databases">
        <title>Genomic Encyclopedia of Type Strains, Phase IV (KMG-IV): sequencing the most valuable type-strain genomes for metagenomic binning, comparative biology and taxonomic classification.</title>
        <authorList>
            <person name="Goeker M."/>
        </authorList>
    </citation>
    <scope>NUCLEOTIDE SEQUENCE [LARGE SCALE GENOMIC DNA]</scope>
    <source>
        <strain evidence="1 2">DSM 103737</strain>
    </source>
</reference>
<organism evidence="1 2">
    <name type="scientific">Chelatococcus caeni</name>
    <dbReference type="NCBI Taxonomy" id="1348468"/>
    <lineage>
        <taxon>Bacteria</taxon>
        <taxon>Pseudomonadati</taxon>
        <taxon>Pseudomonadota</taxon>
        <taxon>Alphaproteobacteria</taxon>
        <taxon>Hyphomicrobiales</taxon>
        <taxon>Chelatococcaceae</taxon>
        <taxon>Chelatococcus</taxon>
    </lineage>
</organism>
<evidence type="ECO:0000313" key="1">
    <source>
        <dbReference type="EMBL" id="MBB4018101.1"/>
    </source>
</evidence>
<protein>
    <submittedName>
        <fullName evidence="1">Uncharacterized protein</fullName>
    </submittedName>
</protein>
<gene>
    <name evidence="1" type="ORF">GGR16_003135</name>
</gene>
<keyword evidence="2" id="KW-1185">Reference proteome</keyword>
<comment type="caution">
    <text evidence="1">The sequence shown here is derived from an EMBL/GenBank/DDBJ whole genome shotgun (WGS) entry which is preliminary data.</text>
</comment>
<dbReference type="Proteomes" id="UP000577362">
    <property type="component" value="Unassembled WGS sequence"/>
</dbReference>
<accession>A0A840BX60</accession>
<dbReference type="EMBL" id="JACIEN010000003">
    <property type="protein sequence ID" value="MBB4018101.1"/>
    <property type="molecule type" value="Genomic_DNA"/>
</dbReference>